<dbReference type="Proteomes" id="UP000188184">
    <property type="component" value="Chromosome"/>
</dbReference>
<dbReference type="OrthoDB" id="1701949at2"/>
<feature type="domain" description="DUF1541" evidence="2">
    <location>
        <begin position="150"/>
        <end position="199"/>
    </location>
</feature>
<feature type="domain" description="DUF1541" evidence="2">
    <location>
        <begin position="87"/>
        <end position="137"/>
    </location>
</feature>
<proteinExistence type="predicted"/>
<organism evidence="3 4">
    <name type="scientific">Planococcus lenghuensis</name>
    <dbReference type="NCBI Taxonomy" id="2213202"/>
    <lineage>
        <taxon>Bacteria</taxon>
        <taxon>Bacillati</taxon>
        <taxon>Bacillota</taxon>
        <taxon>Bacilli</taxon>
        <taxon>Bacillales</taxon>
        <taxon>Caryophanaceae</taxon>
        <taxon>Planococcus</taxon>
    </lineage>
</organism>
<dbReference type="Pfam" id="PF07563">
    <property type="entry name" value="DUF1541"/>
    <property type="match status" value="2"/>
</dbReference>
<dbReference type="RefSeq" id="WP_077590506.1">
    <property type="nucleotide sequence ID" value="NZ_CP019640.1"/>
</dbReference>
<evidence type="ECO:0000313" key="3">
    <source>
        <dbReference type="EMBL" id="AQQ54610.1"/>
    </source>
</evidence>
<evidence type="ECO:0000256" key="1">
    <source>
        <dbReference type="SAM" id="MobiDB-lite"/>
    </source>
</evidence>
<name>A0A1Q2L2B9_9BACL</name>
<dbReference type="KEGG" id="pmar:B0X71_16885"/>
<evidence type="ECO:0000313" key="4">
    <source>
        <dbReference type="Proteomes" id="UP000188184"/>
    </source>
</evidence>
<feature type="compositionally biased region" description="Basic and acidic residues" evidence="1">
    <location>
        <begin position="39"/>
        <end position="50"/>
    </location>
</feature>
<accession>A0A1Q2L2B9</accession>
<protein>
    <recommendedName>
        <fullName evidence="2">DUF1541 domain-containing protein</fullName>
    </recommendedName>
</protein>
<keyword evidence="4" id="KW-1185">Reference proteome</keyword>
<sequence>MINRKVSAGMTATVFVLSLAACSEAPEEAEGSLGMDMEDGSHEGMDMEKDPAEDMGMAEDAHEGMDHSGSAELPEGLQAAVDPAFEVGSQVFVETDHLMGMQGVEATISGAYDTAVYSISYTPEDGNPVENHKWVVHEELENPGPEPLEPGTEVTVIADHMAGMAGAAATIDTVEETTVYTIDYVTSSGEEVMNHMWVTGDELSAE</sequence>
<reference evidence="3 4" key="1">
    <citation type="submission" date="2017-02" db="EMBL/GenBank/DDBJ databases">
        <title>The complete genomic sequence of a novel cold adapted crude oil-degrading bacterium Planococcus qaidamina Y42.</title>
        <authorList>
            <person name="Yang R."/>
        </authorList>
    </citation>
    <scope>NUCLEOTIDE SEQUENCE [LARGE SCALE GENOMIC DNA]</scope>
    <source>
        <strain evidence="3 4">Y42</strain>
    </source>
</reference>
<dbReference type="InterPro" id="IPR011438">
    <property type="entry name" value="DUF1541"/>
</dbReference>
<dbReference type="EMBL" id="CP019640">
    <property type="protein sequence ID" value="AQQ54610.1"/>
    <property type="molecule type" value="Genomic_DNA"/>
</dbReference>
<gene>
    <name evidence="3" type="ORF">B0X71_16885</name>
</gene>
<dbReference type="AlphaFoldDB" id="A0A1Q2L2B9"/>
<dbReference type="PROSITE" id="PS51257">
    <property type="entry name" value="PROKAR_LIPOPROTEIN"/>
    <property type="match status" value="1"/>
</dbReference>
<feature type="region of interest" description="Disordered" evidence="1">
    <location>
        <begin position="27"/>
        <end position="50"/>
    </location>
</feature>
<evidence type="ECO:0000259" key="2">
    <source>
        <dbReference type="Pfam" id="PF07563"/>
    </source>
</evidence>
<dbReference type="Gene3D" id="2.30.30.1210">
    <property type="entry name" value="Domain of unknown function DUF1541"/>
    <property type="match status" value="1"/>
</dbReference>